<keyword evidence="6 7" id="KW-0961">Cell wall biogenesis/degradation</keyword>
<keyword evidence="9" id="KW-0732">Signal</keyword>
<dbReference type="PANTHER" id="PTHR30582:SF2">
    <property type="entry name" value="L,D-TRANSPEPTIDASE YCIB-RELATED"/>
    <property type="match status" value="1"/>
</dbReference>
<proteinExistence type="predicted"/>
<feature type="domain" description="L,D-TPase catalytic" evidence="10">
    <location>
        <begin position="182"/>
        <end position="299"/>
    </location>
</feature>
<accession>A0ABY7K7Q4</accession>
<feature type="signal peptide" evidence="9">
    <location>
        <begin position="1"/>
        <end position="23"/>
    </location>
</feature>
<keyword evidence="12" id="KW-1185">Reference proteome</keyword>
<dbReference type="CDD" id="cd16913">
    <property type="entry name" value="YkuD_like"/>
    <property type="match status" value="1"/>
</dbReference>
<dbReference type="SUPFAM" id="SSF141523">
    <property type="entry name" value="L,D-transpeptidase catalytic domain-like"/>
    <property type="match status" value="1"/>
</dbReference>
<evidence type="ECO:0000313" key="12">
    <source>
        <dbReference type="Proteomes" id="UP001164693"/>
    </source>
</evidence>
<evidence type="ECO:0000256" key="4">
    <source>
        <dbReference type="ARBA" id="ARBA00022984"/>
    </source>
</evidence>
<feature type="region of interest" description="Disordered" evidence="8">
    <location>
        <begin position="29"/>
        <end position="73"/>
    </location>
</feature>
<evidence type="ECO:0000259" key="10">
    <source>
        <dbReference type="PROSITE" id="PS52029"/>
    </source>
</evidence>
<feature type="compositionally biased region" description="Low complexity" evidence="8">
    <location>
        <begin position="29"/>
        <end position="38"/>
    </location>
</feature>
<evidence type="ECO:0000313" key="11">
    <source>
        <dbReference type="EMBL" id="WAX59266.1"/>
    </source>
</evidence>
<dbReference type="Pfam" id="PF17964">
    <property type="entry name" value="Big_10"/>
    <property type="match status" value="1"/>
</dbReference>
<dbReference type="PROSITE" id="PS52029">
    <property type="entry name" value="LD_TPASE"/>
    <property type="match status" value="1"/>
</dbReference>
<keyword evidence="2" id="KW-0808">Transferase</keyword>
<dbReference type="InterPro" id="IPR050979">
    <property type="entry name" value="LD-transpeptidase"/>
</dbReference>
<dbReference type="PANTHER" id="PTHR30582">
    <property type="entry name" value="L,D-TRANSPEPTIDASE"/>
    <property type="match status" value="1"/>
</dbReference>
<evidence type="ECO:0000256" key="6">
    <source>
        <dbReference type="ARBA" id="ARBA00023316"/>
    </source>
</evidence>
<dbReference type="Gene3D" id="2.60.40.3710">
    <property type="match status" value="1"/>
</dbReference>
<feature type="active site" description="Nucleophile" evidence="7">
    <location>
        <position position="275"/>
    </location>
</feature>
<keyword evidence="4 7" id="KW-0573">Peptidoglycan synthesis</keyword>
<gene>
    <name evidence="11" type="ORF">M6B22_03325</name>
</gene>
<evidence type="ECO:0000256" key="1">
    <source>
        <dbReference type="ARBA" id="ARBA00004752"/>
    </source>
</evidence>
<keyword evidence="3 7" id="KW-0133">Cell shape</keyword>
<dbReference type="InterPro" id="IPR041280">
    <property type="entry name" value="Big_10"/>
</dbReference>
<dbReference type="InterPro" id="IPR005490">
    <property type="entry name" value="LD_TPept_cat_dom"/>
</dbReference>
<organism evidence="11 12">
    <name type="scientific">Jatrophihabitans cynanchi</name>
    <dbReference type="NCBI Taxonomy" id="2944128"/>
    <lineage>
        <taxon>Bacteria</taxon>
        <taxon>Bacillati</taxon>
        <taxon>Actinomycetota</taxon>
        <taxon>Actinomycetes</taxon>
        <taxon>Jatrophihabitantales</taxon>
        <taxon>Jatrophihabitantaceae</taxon>
        <taxon>Jatrophihabitans</taxon>
    </lineage>
</organism>
<protein>
    <submittedName>
        <fullName evidence="11">L,D-transpeptidase</fullName>
    </submittedName>
</protein>
<dbReference type="EMBL" id="CP097463">
    <property type="protein sequence ID" value="WAX59266.1"/>
    <property type="molecule type" value="Genomic_DNA"/>
</dbReference>
<reference evidence="11" key="1">
    <citation type="submission" date="2022-05" db="EMBL/GenBank/DDBJ databases">
        <title>Jatrophihabitans sp. SB3-54 whole genome sequence.</title>
        <authorList>
            <person name="Suh M.K."/>
            <person name="Eom M.K."/>
            <person name="Kim J.S."/>
            <person name="Kim H.S."/>
            <person name="Do H.E."/>
            <person name="Shin Y.K."/>
            <person name="Lee J.-S."/>
        </authorList>
    </citation>
    <scope>NUCLEOTIDE SEQUENCE</scope>
    <source>
        <strain evidence="11">SB3-54</strain>
    </source>
</reference>
<feature type="chain" id="PRO_5046565791" evidence="9">
    <location>
        <begin position="24"/>
        <end position="331"/>
    </location>
</feature>
<dbReference type="RefSeq" id="WP_269445805.1">
    <property type="nucleotide sequence ID" value="NZ_CP097463.1"/>
</dbReference>
<dbReference type="PROSITE" id="PS51257">
    <property type="entry name" value="PROKAR_LIPOPROTEIN"/>
    <property type="match status" value="1"/>
</dbReference>
<comment type="pathway">
    <text evidence="1 7">Cell wall biogenesis; peptidoglycan biosynthesis.</text>
</comment>
<evidence type="ECO:0000256" key="9">
    <source>
        <dbReference type="SAM" id="SignalP"/>
    </source>
</evidence>
<evidence type="ECO:0000256" key="7">
    <source>
        <dbReference type="PROSITE-ProRule" id="PRU01373"/>
    </source>
</evidence>
<feature type="active site" description="Proton donor/acceptor" evidence="7">
    <location>
        <position position="256"/>
    </location>
</feature>
<keyword evidence="5" id="KW-0012">Acyltransferase</keyword>
<dbReference type="InterPro" id="IPR038063">
    <property type="entry name" value="Transpep_catalytic_dom"/>
</dbReference>
<evidence type="ECO:0000256" key="3">
    <source>
        <dbReference type="ARBA" id="ARBA00022960"/>
    </source>
</evidence>
<evidence type="ECO:0000256" key="2">
    <source>
        <dbReference type="ARBA" id="ARBA00022679"/>
    </source>
</evidence>
<evidence type="ECO:0000256" key="8">
    <source>
        <dbReference type="SAM" id="MobiDB-lite"/>
    </source>
</evidence>
<dbReference type="Gene3D" id="2.40.440.10">
    <property type="entry name" value="L,D-transpeptidase catalytic domain-like"/>
    <property type="match status" value="1"/>
</dbReference>
<evidence type="ECO:0000256" key="5">
    <source>
        <dbReference type="ARBA" id="ARBA00023315"/>
    </source>
</evidence>
<name>A0ABY7K7Q4_9ACTN</name>
<dbReference type="Pfam" id="PF03734">
    <property type="entry name" value="YkuD"/>
    <property type="match status" value="1"/>
</dbReference>
<sequence>MPSSASRPRRLWGFAVLIGAAAATVLTSCSTGSSGPSPAVTVTQHDTPSSSDSTTTTPTTPPPSTTKPTGLPVHIRTANSDNATYGVGMPIIAYFSKKITDASALSTGTKVTANGAPLKGGWYFEYSAANKNYPIEGHWRPEHYWPAHSTVHVDIPMKGKSAGTGLVFDNSLTLDFAIGASHIVTVDASTHKLTVVADGQKWGTFPVSLGANNTRTLSGTKVIMEKGLDISMRGPGYYDPHVKYTQRLTYGGEYLHAAPWNKYNIDHGIDSSNGCTNLHTADAKKLYGFLDIGDVVQYPNANGGKMQLGEGYGDWNIPWGLWQTGGLVHSS</sequence>
<dbReference type="Proteomes" id="UP001164693">
    <property type="component" value="Chromosome"/>
</dbReference>
<feature type="compositionally biased region" description="Low complexity" evidence="8">
    <location>
        <begin position="47"/>
        <end position="58"/>
    </location>
</feature>